<dbReference type="RefSeq" id="WP_340368309.1">
    <property type="nucleotide sequence ID" value="NZ_JBBKZV010000061.1"/>
</dbReference>
<protein>
    <submittedName>
        <fullName evidence="3">BON domain-containing protein</fullName>
    </submittedName>
</protein>
<organism evidence="3 4">
    <name type="scientific">Variovorax humicola</name>
    <dbReference type="NCBI Taxonomy" id="1769758"/>
    <lineage>
        <taxon>Bacteria</taxon>
        <taxon>Pseudomonadati</taxon>
        <taxon>Pseudomonadota</taxon>
        <taxon>Betaproteobacteria</taxon>
        <taxon>Burkholderiales</taxon>
        <taxon>Comamonadaceae</taxon>
        <taxon>Variovorax</taxon>
    </lineage>
</organism>
<evidence type="ECO:0000313" key="4">
    <source>
        <dbReference type="Proteomes" id="UP001363010"/>
    </source>
</evidence>
<comment type="caution">
    <text evidence="3">The sequence shown here is derived from an EMBL/GenBank/DDBJ whole genome shotgun (WGS) entry which is preliminary data.</text>
</comment>
<dbReference type="EMBL" id="JBBKZV010000061">
    <property type="protein sequence ID" value="MEJ8827280.1"/>
    <property type="molecule type" value="Genomic_DNA"/>
</dbReference>
<dbReference type="Pfam" id="PF04972">
    <property type="entry name" value="BON"/>
    <property type="match status" value="3"/>
</dbReference>
<dbReference type="PANTHER" id="PTHR34606:SF4">
    <property type="entry name" value="OUTER MEMBRANE LIPOPROTEIN DOLP"/>
    <property type="match status" value="1"/>
</dbReference>
<dbReference type="InterPro" id="IPR014004">
    <property type="entry name" value="Transpt-assoc_nodulatn_dom_bac"/>
</dbReference>
<evidence type="ECO:0000256" key="1">
    <source>
        <dbReference type="ARBA" id="ARBA00022729"/>
    </source>
</evidence>
<dbReference type="InterPro" id="IPR051686">
    <property type="entry name" value="Lipoprotein_DolP"/>
</dbReference>
<keyword evidence="4" id="KW-1185">Reference proteome</keyword>
<gene>
    <name evidence="3" type="ORF">WKW80_35770</name>
</gene>
<evidence type="ECO:0000259" key="2">
    <source>
        <dbReference type="PROSITE" id="PS50914"/>
    </source>
</evidence>
<reference evidence="3 4" key="1">
    <citation type="submission" date="2024-03" db="EMBL/GenBank/DDBJ databases">
        <title>Novel species of the genus Variovorax.</title>
        <authorList>
            <person name="Liu Q."/>
            <person name="Xin Y.-H."/>
        </authorList>
    </citation>
    <scope>NUCLEOTIDE SEQUENCE [LARGE SCALE GENOMIC DNA]</scope>
    <source>
        <strain evidence="3 4">KACC 18501</strain>
    </source>
</reference>
<dbReference type="InterPro" id="IPR007055">
    <property type="entry name" value="BON_dom"/>
</dbReference>
<dbReference type="Gene3D" id="3.30.1340.30">
    <property type="match status" value="3"/>
</dbReference>
<dbReference type="PANTHER" id="PTHR34606">
    <property type="entry name" value="BON DOMAIN-CONTAINING PROTEIN"/>
    <property type="match status" value="1"/>
</dbReference>
<proteinExistence type="predicted"/>
<feature type="domain" description="BON" evidence="2">
    <location>
        <begin position="151"/>
        <end position="219"/>
    </location>
</feature>
<feature type="domain" description="BON" evidence="2">
    <location>
        <begin position="3"/>
        <end position="73"/>
    </location>
</feature>
<evidence type="ECO:0000313" key="3">
    <source>
        <dbReference type="EMBL" id="MEJ8827280.1"/>
    </source>
</evidence>
<feature type="domain" description="BON" evidence="2">
    <location>
        <begin position="80"/>
        <end position="148"/>
    </location>
</feature>
<dbReference type="PROSITE" id="PS50914">
    <property type="entry name" value="BON"/>
    <property type="match status" value="3"/>
</dbReference>
<sequence>MKSDSQLKADVVAEITWDPAIRTPATQIGVIVKDGVVTLAGHPCSLAEKHAIENAAQRVEGVKAIAVEMEVRLAVGFERTDADIAQAVERALEWNVLVPHEKIKVMVEDGCVTLSGELEWAYQRQAAEVAVRDLLGVVSVANQLVVKPRVKSSDIATKIEGALERQASREARHIQILVDGGVVTLRGKVHSWAERKAAQGAAWSAPGVASVVNNLLIEA</sequence>
<dbReference type="Proteomes" id="UP001363010">
    <property type="component" value="Unassembled WGS sequence"/>
</dbReference>
<name>A0ABU8WBE3_9BURK</name>
<dbReference type="SMART" id="SM00749">
    <property type="entry name" value="BON"/>
    <property type="match status" value="3"/>
</dbReference>
<keyword evidence="1" id="KW-0732">Signal</keyword>
<accession>A0ABU8WBE3</accession>